<dbReference type="NCBIfam" id="TIGR01352">
    <property type="entry name" value="tonB_Cterm"/>
    <property type="match status" value="1"/>
</dbReference>
<dbReference type="PANTHER" id="PTHR33446">
    <property type="entry name" value="PROTEIN TONB-RELATED"/>
    <property type="match status" value="1"/>
</dbReference>
<dbReference type="GO" id="GO:0055085">
    <property type="term" value="P:transmembrane transport"/>
    <property type="evidence" value="ECO:0007669"/>
    <property type="project" value="InterPro"/>
</dbReference>
<feature type="compositionally biased region" description="Pro residues" evidence="10">
    <location>
        <begin position="96"/>
        <end position="106"/>
    </location>
</feature>
<evidence type="ECO:0000259" key="12">
    <source>
        <dbReference type="PROSITE" id="PS52015"/>
    </source>
</evidence>
<dbReference type="PROSITE" id="PS52015">
    <property type="entry name" value="TONB_CTD"/>
    <property type="match status" value="1"/>
</dbReference>
<dbReference type="Proteomes" id="UP000433577">
    <property type="component" value="Chromosome 1"/>
</dbReference>
<dbReference type="KEGG" id="pacs:FAZ98_08825"/>
<evidence type="ECO:0000256" key="7">
    <source>
        <dbReference type="ARBA" id="ARBA00022927"/>
    </source>
</evidence>
<keyword evidence="3" id="KW-0813">Transport</keyword>
<dbReference type="InterPro" id="IPR051045">
    <property type="entry name" value="TonB-dependent_transducer"/>
</dbReference>
<feature type="transmembrane region" description="Helical" evidence="11">
    <location>
        <begin position="22"/>
        <end position="42"/>
    </location>
</feature>
<organism evidence="13 14">
    <name type="scientific">Paraburkholderia acidisoli</name>
    <dbReference type="NCBI Taxonomy" id="2571748"/>
    <lineage>
        <taxon>Bacteria</taxon>
        <taxon>Pseudomonadati</taxon>
        <taxon>Pseudomonadota</taxon>
        <taxon>Betaproteobacteria</taxon>
        <taxon>Burkholderiales</taxon>
        <taxon>Burkholderiaceae</taxon>
        <taxon>Paraburkholderia</taxon>
    </lineage>
</organism>
<keyword evidence="9 11" id="KW-0472">Membrane</keyword>
<keyword evidence="14" id="KW-1185">Reference proteome</keyword>
<evidence type="ECO:0000313" key="13">
    <source>
        <dbReference type="EMBL" id="QGZ61826.1"/>
    </source>
</evidence>
<accession>A0A7Z2GHE4</accession>
<evidence type="ECO:0000256" key="5">
    <source>
        <dbReference type="ARBA" id="ARBA00022519"/>
    </source>
</evidence>
<dbReference type="Pfam" id="PF03544">
    <property type="entry name" value="TonB_C"/>
    <property type="match status" value="1"/>
</dbReference>
<gene>
    <name evidence="13" type="ORF">FAZ98_08825</name>
</gene>
<comment type="similarity">
    <text evidence="2">Belongs to the TonB family.</text>
</comment>
<evidence type="ECO:0000256" key="2">
    <source>
        <dbReference type="ARBA" id="ARBA00006555"/>
    </source>
</evidence>
<dbReference type="Gene3D" id="3.30.1150.10">
    <property type="match status" value="1"/>
</dbReference>
<dbReference type="SUPFAM" id="SSF74653">
    <property type="entry name" value="TolA/TonB C-terminal domain"/>
    <property type="match status" value="1"/>
</dbReference>
<dbReference type="RefSeq" id="WP_158950720.1">
    <property type="nucleotide sequence ID" value="NZ_CP046913.1"/>
</dbReference>
<keyword evidence="7" id="KW-0653">Protein transport</keyword>
<evidence type="ECO:0000256" key="10">
    <source>
        <dbReference type="SAM" id="MobiDB-lite"/>
    </source>
</evidence>
<dbReference type="InterPro" id="IPR006260">
    <property type="entry name" value="TonB/TolA_C"/>
</dbReference>
<dbReference type="EMBL" id="CP046913">
    <property type="protein sequence ID" value="QGZ61826.1"/>
    <property type="molecule type" value="Genomic_DNA"/>
</dbReference>
<keyword evidence="4" id="KW-1003">Cell membrane</keyword>
<feature type="compositionally biased region" description="Pro residues" evidence="10">
    <location>
        <begin position="122"/>
        <end position="135"/>
    </location>
</feature>
<reference evidence="13 14" key="1">
    <citation type="submission" date="2019-12" db="EMBL/GenBank/DDBJ databases">
        <title>Paraburkholderia acidiphila 7Q-K02 sp. nov and Paraburkholderia acidisoli DHF22 sp. nov., two strains isolated from forest soil.</title>
        <authorList>
            <person name="Gao Z."/>
            <person name="Qiu L."/>
        </authorList>
    </citation>
    <scope>NUCLEOTIDE SEQUENCE [LARGE SCALE GENOMIC DNA]</scope>
    <source>
        <strain evidence="13 14">DHF22</strain>
    </source>
</reference>
<dbReference type="OrthoDB" id="9792439at2"/>
<protein>
    <submittedName>
        <fullName evidence="13">TonB family protein</fullName>
    </submittedName>
</protein>
<dbReference type="GO" id="GO:0015031">
    <property type="term" value="P:protein transport"/>
    <property type="evidence" value="ECO:0007669"/>
    <property type="project" value="UniProtKB-KW"/>
</dbReference>
<dbReference type="GO" id="GO:0005886">
    <property type="term" value="C:plasma membrane"/>
    <property type="evidence" value="ECO:0007669"/>
    <property type="project" value="UniProtKB-SubCell"/>
</dbReference>
<evidence type="ECO:0000256" key="1">
    <source>
        <dbReference type="ARBA" id="ARBA00004383"/>
    </source>
</evidence>
<evidence type="ECO:0000256" key="8">
    <source>
        <dbReference type="ARBA" id="ARBA00022989"/>
    </source>
</evidence>
<evidence type="ECO:0000256" key="4">
    <source>
        <dbReference type="ARBA" id="ARBA00022475"/>
    </source>
</evidence>
<name>A0A7Z2GHE4_9BURK</name>
<keyword evidence="8 11" id="KW-1133">Transmembrane helix</keyword>
<evidence type="ECO:0000313" key="14">
    <source>
        <dbReference type="Proteomes" id="UP000433577"/>
    </source>
</evidence>
<sequence length="244" mass="25620">MQASQTTAVPLPLPAVRVNRRIVTASAIVVALHAALIAVVLYNRQPVTPVALQSQTITAELLKPDPVAAPVALQSTPTPPPPKPVPHVTREKPKVQPKPKPTPTPLPVAEAPSQHVIDTPAPAAPTPPAPTPPAPAQAAAPTQGKPTMAIAAPKNVSHLDCNIVQPEYPALSRRRGETGTAMVHFVVGLTGKIENVQLTKSSGYSRLDDAAVQALHDSSCKPYLEDGQPVRAAYTQPFAFSLND</sequence>
<proteinExistence type="inferred from homology"/>
<keyword evidence="5" id="KW-0997">Cell inner membrane</keyword>
<comment type="subcellular location">
    <subcellularLocation>
        <location evidence="1">Cell inner membrane</location>
        <topology evidence="1">Single-pass membrane protein</topology>
        <orientation evidence="1">Periplasmic side</orientation>
    </subcellularLocation>
</comment>
<evidence type="ECO:0000256" key="9">
    <source>
        <dbReference type="ARBA" id="ARBA00023136"/>
    </source>
</evidence>
<dbReference type="PRINTS" id="PR01217">
    <property type="entry name" value="PRICHEXTENSN"/>
</dbReference>
<evidence type="ECO:0000256" key="3">
    <source>
        <dbReference type="ARBA" id="ARBA00022448"/>
    </source>
</evidence>
<evidence type="ECO:0000256" key="6">
    <source>
        <dbReference type="ARBA" id="ARBA00022692"/>
    </source>
</evidence>
<dbReference type="InterPro" id="IPR037682">
    <property type="entry name" value="TonB_C"/>
</dbReference>
<feature type="region of interest" description="Disordered" evidence="10">
    <location>
        <begin position="70"/>
        <end position="143"/>
    </location>
</feature>
<dbReference type="AlphaFoldDB" id="A0A7Z2GHE4"/>
<feature type="domain" description="TonB C-terminal" evidence="12">
    <location>
        <begin position="153"/>
        <end position="244"/>
    </location>
</feature>
<evidence type="ECO:0000256" key="11">
    <source>
        <dbReference type="SAM" id="Phobius"/>
    </source>
</evidence>
<keyword evidence="6 11" id="KW-0812">Transmembrane</keyword>